<dbReference type="EMBL" id="SFCI01000824">
    <property type="protein sequence ID" value="TFY77784.1"/>
    <property type="molecule type" value="Genomic_DNA"/>
</dbReference>
<dbReference type="AlphaFoldDB" id="A0A4Y9ZU64"/>
<accession>A0A4Y9ZU64</accession>
<evidence type="ECO:0000313" key="2">
    <source>
        <dbReference type="Proteomes" id="UP000298061"/>
    </source>
</evidence>
<name>A0A4Y9ZU64_9AGAM</name>
<organism evidence="1 2">
    <name type="scientific">Hericium alpestre</name>
    <dbReference type="NCBI Taxonomy" id="135208"/>
    <lineage>
        <taxon>Eukaryota</taxon>
        <taxon>Fungi</taxon>
        <taxon>Dikarya</taxon>
        <taxon>Basidiomycota</taxon>
        <taxon>Agaricomycotina</taxon>
        <taxon>Agaricomycetes</taxon>
        <taxon>Russulales</taxon>
        <taxon>Hericiaceae</taxon>
        <taxon>Hericium</taxon>
    </lineage>
</organism>
<proteinExistence type="predicted"/>
<comment type="caution">
    <text evidence="1">The sequence shown here is derived from an EMBL/GenBank/DDBJ whole genome shotgun (WGS) entry which is preliminary data.</text>
</comment>
<evidence type="ECO:0000313" key="1">
    <source>
        <dbReference type="EMBL" id="TFY77784.1"/>
    </source>
</evidence>
<reference evidence="1 2" key="1">
    <citation type="submission" date="2019-02" db="EMBL/GenBank/DDBJ databases">
        <title>Genome sequencing of the rare red list fungi Hericium alpestre (H. flagellum).</title>
        <authorList>
            <person name="Buettner E."/>
            <person name="Kellner H."/>
        </authorList>
    </citation>
    <scope>NUCLEOTIDE SEQUENCE [LARGE SCALE GENOMIC DNA]</scope>
    <source>
        <strain evidence="1 2">DSM 108284</strain>
    </source>
</reference>
<protein>
    <submittedName>
        <fullName evidence="1">Uncharacterized protein</fullName>
    </submittedName>
</protein>
<gene>
    <name evidence="1" type="ORF">EWM64_g6227</name>
</gene>
<dbReference type="Proteomes" id="UP000298061">
    <property type="component" value="Unassembled WGS sequence"/>
</dbReference>
<dbReference type="OrthoDB" id="2755811at2759"/>
<sequence length="223" mass="24805">MVFPSVPHEFKDKEDMVYSLLMQRIYEWRRGFAYAAIDAVADHFWSVESVVNNNLNAKEQYAAKMLGIHDAGDGATLPFIFRGSYKDDDGNIVYKDAFMSRVILQTLAVAHLQSVSEMPKSSRQPDWPAGALALATAASRFSYGIWGDVTDDYAEVIRNFTPEKWDALAKAASKLLQPKRKVINAPGKSASVLVVVQRKVVDSDVMPGRGSPWKEKLMNGVFG</sequence>
<keyword evidence="2" id="KW-1185">Reference proteome</keyword>